<keyword evidence="2" id="KW-1185">Reference proteome</keyword>
<evidence type="ECO:0000313" key="2">
    <source>
        <dbReference type="Proteomes" id="UP000540656"/>
    </source>
</evidence>
<dbReference type="RefSeq" id="WP_179503138.1">
    <property type="nucleotide sequence ID" value="NZ_JACCAA010000001.1"/>
</dbReference>
<dbReference type="Proteomes" id="UP000540656">
    <property type="component" value="Unassembled WGS sequence"/>
</dbReference>
<accession>A0A7Y9S1H7</accession>
<protein>
    <submittedName>
        <fullName evidence="1">Uncharacterized protein</fullName>
    </submittedName>
</protein>
<gene>
    <name evidence="1" type="ORF">BJ980_003098</name>
</gene>
<dbReference type="EMBL" id="JACCAA010000001">
    <property type="protein sequence ID" value="NYG60175.1"/>
    <property type="molecule type" value="Genomic_DNA"/>
</dbReference>
<proteinExistence type="predicted"/>
<reference evidence="1 2" key="1">
    <citation type="submission" date="2020-07" db="EMBL/GenBank/DDBJ databases">
        <title>Sequencing the genomes of 1000 actinobacteria strains.</title>
        <authorList>
            <person name="Klenk H.-P."/>
        </authorList>
    </citation>
    <scope>NUCLEOTIDE SEQUENCE [LARGE SCALE GENOMIC DNA]</scope>
    <source>
        <strain evidence="1 2">DSM 23819</strain>
    </source>
</reference>
<comment type="caution">
    <text evidence="1">The sequence shown here is derived from an EMBL/GenBank/DDBJ whole genome shotgun (WGS) entry which is preliminary data.</text>
</comment>
<evidence type="ECO:0000313" key="1">
    <source>
        <dbReference type="EMBL" id="NYG60175.1"/>
    </source>
</evidence>
<sequence length="217" mass="23659">MTTNVLVLVRAINSLPARKARETCVDMDGPHFDLAFLLPDGTIRVAHGTEAGCGGWRVGTVVRGKRGTATIVVKRFTGLLREQRSTMTPPPAKSKPLACPRAGSMTRATLLRPALPVRLAHATLCVTVGPAIVRSDLTRQEMDIITADLNAHAGISQFDGRCPLNSRSRRIIVAETDWGDRFVMETTCGTWLIPDESWWGPNAKSTHLLDAIARRAQ</sequence>
<name>A0A7Y9S1H7_9ACTN</name>
<organism evidence="1 2">
    <name type="scientific">Nocardioides daedukensis</name>
    <dbReference type="NCBI Taxonomy" id="634462"/>
    <lineage>
        <taxon>Bacteria</taxon>
        <taxon>Bacillati</taxon>
        <taxon>Actinomycetota</taxon>
        <taxon>Actinomycetes</taxon>
        <taxon>Propionibacteriales</taxon>
        <taxon>Nocardioidaceae</taxon>
        <taxon>Nocardioides</taxon>
    </lineage>
</organism>
<dbReference type="AlphaFoldDB" id="A0A7Y9S1H7"/>